<dbReference type="InterPro" id="IPR037019">
    <property type="entry name" value="Glyco_hydro_7_sf"/>
</dbReference>
<evidence type="ECO:0000259" key="1">
    <source>
        <dbReference type="PROSITE" id="PS51762"/>
    </source>
</evidence>
<comment type="caution">
    <text evidence="2">The sequence shown here is derived from an EMBL/GenBank/DDBJ whole genome shotgun (WGS) entry which is preliminary data.</text>
</comment>
<evidence type="ECO:0000313" key="2">
    <source>
        <dbReference type="EMBL" id="CAK9102142.1"/>
    </source>
</evidence>
<dbReference type="Gene3D" id="2.70.100.10">
    <property type="entry name" value="Glycoside hydrolase, family 7, domain"/>
    <property type="match status" value="1"/>
</dbReference>
<keyword evidence="3" id="KW-1185">Reference proteome</keyword>
<gene>
    <name evidence="2" type="ORF">CCMP2556_LOCUS48091</name>
</gene>
<dbReference type="InterPro" id="IPR013320">
    <property type="entry name" value="ConA-like_dom_sf"/>
</dbReference>
<organism evidence="2 3">
    <name type="scientific">Durusdinium trenchii</name>
    <dbReference type="NCBI Taxonomy" id="1381693"/>
    <lineage>
        <taxon>Eukaryota</taxon>
        <taxon>Sar</taxon>
        <taxon>Alveolata</taxon>
        <taxon>Dinophyceae</taxon>
        <taxon>Suessiales</taxon>
        <taxon>Symbiodiniaceae</taxon>
        <taxon>Durusdinium</taxon>
    </lineage>
</organism>
<dbReference type="PROSITE" id="PS51762">
    <property type="entry name" value="GH16_2"/>
    <property type="match status" value="1"/>
</dbReference>
<dbReference type="PANTHER" id="PTHR10963:SF24">
    <property type="entry name" value="GLYCOSIDASE C21B10.07-RELATED"/>
    <property type="match status" value="1"/>
</dbReference>
<dbReference type="EMBL" id="CAXAMN010026317">
    <property type="protein sequence ID" value="CAK9102142.1"/>
    <property type="molecule type" value="Genomic_DNA"/>
</dbReference>
<protein>
    <recommendedName>
        <fullName evidence="1">GH16 domain-containing protein</fullName>
    </recommendedName>
</protein>
<sequence>MGAAQGNGNGALKWNVDGTMKEYYLPGANIINDGTTVQYGVNNKYYLMNHDTTDYQDASNFEKLQVAGQTLITTIALNGASCGCNVNFFLVNMPAETPGEYGDYYCDANCVGGNCCAEFDLAEMNNQALQITNHNCYGYPTKSSCDGNGDPVMRFVPPEFGPGSDTIDTTQPFNYSLTFHQNIYGDGDPNNNLVAYARVWQHDTAVVKSFGGQGSALNSQWQNLADGMVLVVDYWESGSMQWLDGTGCGYGYEEQCGGELADVGNWKLISNDQEDAADCPSQGSCKCDWFNPDTMATADDGSECWCRCGGCKVSPLVPRCSWSGYTPSWATGAAPAGAGAAPAPAPPATTADTATTIACKVGDTVTCPNSTAECAGNQCCPNGDTCPSASSNFTGCSKKRLATCSGSSSTAAPSPAPAPAPLLDCQGESFIDCWNFFTAPDPTEGDVVYVSKDEALELGLYQVNDGVVLLNSTVGQWTPVKSIRLESKERFSEGHLFLIDIKHMPAGLGTWPAWWSYGPDWPNNGEIDTIETVNVENIVQTTLHTSYGCNMDIPGIINPDCNAESGHEGCQVEGPNNSGGAAFNDQGGGVYATQWTSEGIKIWMWPRSQIPQDITAGEPDSLTWGEPYVFFPFGANCPSTHFQDQVLTINTDFCGDWAGEVSPWDSKAECDGFVQDPNNIPKIQGYWQINYVKVFAA</sequence>
<dbReference type="Pfam" id="PF26113">
    <property type="entry name" value="GH16_XgeA"/>
    <property type="match status" value="1"/>
</dbReference>
<dbReference type="Gene3D" id="2.60.120.200">
    <property type="match status" value="1"/>
</dbReference>
<accession>A0ABP0RSE7</accession>
<dbReference type="InterPro" id="IPR050546">
    <property type="entry name" value="Glycosyl_Hydrlase_16"/>
</dbReference>
<evidence type="ECO:0000313" key="3">
    <source>
        <dbReference type="Proteomes" id="UP001642484"/>
    </source>
</evidence>
<dbReference type="Proteomes" id="UP001642484">
    <property type="component" value="Unassembled WGS sequence"/>
</dbReference>
<reference evidence="2 3" key="1">
    <citation type="submission" date="2024-02" db="EMBL/GenBank/DDBJ databases">
        <authorList>
            <person name="Chen Y."/>
            <person name="Shah S."/>
            <person name="Dougan E. K."/>
            <person name="Thang M."/>
            <person name="Chan C."/>
        </authorList>
    </citation>
    <scope>NUCLEOTIDE SEQUENCE [LARGE SCALE GENOMIC DNA]</scope>
</reference>
<dbReference type="InterPro" id="IPR000757">
    <property type="entry name" value="Beta-glucanase-like"/>
</dbReference>
<dbReference type="SUPFAM" id="SSF49899">
    <property type="entry name" value="Concanavalin A-like lectins/glucanases"/>
    <property type="match status" value="2"/>
</dbReference>
<dbReference type="PANTHER" id="PTHR10963">
    <property type="entry name" value="GLYCOSYL HYDROLASE-RELATED"/>
    <property type="match status" value="1"/>
</dbReference>
<proteinExistence type="predicted"/>
<name>A0ABP0RSE7_9DINO</name>
<feature type="domain" description="GH16" evidence="1">
    <location>
        <begin position="407"/>
        <end position="697"/>
    </location>
</feature>